<evidence type="ECO:0000313" key="2">
    <source>
        <dbReference type="EMBL" id="REL31469.1"/>
    </source>
</evidence>
<protein>
    <recommendedName>
        <fullName evidence="4">Twin-arginine translocation signal domain-containing protein</fullName>
    </recommendedName>
</protein>
<organism evidence="2 3">
    <name type="scientific">Thalassotalea euphylliae</name>
    <dbReference type="NCBI Taxonomy" id="1655234"/>
    <lineage>
        <taxon>Bacteria</taxon>
        <taxon>Pseudomonadati</taxon>
        <taxon>Pseudomonadota</taxon>
        <taxon>Gammaproteobacteria</taxon>
        <taxon>Alteromonadales</taxon>
        <taxon>Colwelliaceae</taxon>
        <taxon>Thalassotalea</taxon>
    </lineage>
</organism>
<dbReference type="Proteomes" id="UP000256899">
    <property type="component" value="Unassembled WGS sequence"/>
</dbReference>
<feature type="compositionally biased region" description="Basic and acidic residues" evidence="1">
    <location>
        <begin position="19"/>
        <end position="32"/>
    </location>
</feature>
<feature type="region of interest" description="Disordered" evidence="1">
    <location>
        <begin position="1"/>
        <end position="32"/>
    </location>
</feature>
<accession>A0A3E0U3V4</accession>
<dbReference type="EMBL" id="QUOT01000001">
    <property type="protein sequence ID" value="REL31469.1"/>
    <property type="molecule type" value="Genomic_DNA"/>
</dbReference>
<gene>
    <name evidence="2" type="ORF">DXX94_12510</name>
</gene>
<comment type="caution">
    <text evidence="2">The sequence shown here is derived from an EMBL/GenBank/DDBJ whole genome shotgun (WGS) entry which is preliminary data.</text>
</comment>
<dbReference type="AlphaFoldDB" id="A0A3E0U3V4"/>
<name>A0A3E0U3V4_9GAMM</name>
<keyword evidence="3" id="KW-1185">Reference proteome</keyword>
<evidence type="ECO:0000256" key="1">
    <source>
        <dbReference type="SAM" id="MobiDB-lite"/>
    </source>
</evidence>
<dbReference type="InterPro" id="IPR006311">
    <property type="entry name" value="TAT_signal"/>
</dbReference>
<dbReference type="RefSeq" id="WP_116016327.1">
    <property type="nucleotide sequence ID" value="NZ_QUOT01000001.1"/>
</dbReference>
<evidence type="ECO:0000313" key="3">
    <source>
        <dbReference type="Proteomes" id="UP000256899"/>
    </source>
</evidence>
<reference evidence="3" key="1">
    <citation type="submission" date="2018-08" db="EMBL/GenBank/DDBJ databases">
        <title>Thalassotalea euphylliae genome.</title>
        <authorList>
            <person name="Summers S."/>
            <person name="Rice S.A."/>
            <person name="Freckelton M.L."/>
            <person name="Nedved B.T."/>
            <person name="Hadfield M.G."/>
        </authorList>
    </citation>
    <scope>NUCLEOTIDE SEQUENCE [LARGE SCALE GENOMIC DNA]</scope>
    <source>
        <strain evidence="3">H3</strain>
    </source>
</reference>
<evidence type="ECO:0008006" key="4">
    <source>
        <dbReference type="Google" id="ProtNLM"/>
    </source>
</evidence>
<dbReference type="PROSITE" id="PS51318">
    <property type="entry name" value="TAT"/>
    <property type="match status" value="1"/>
</dbReference>
<proteinExistence type="predicted"/>
<sequence length="224" mass="25643">MSNLSNKVQLNDVKPGDVNPEHVEQSRSDASSRRSFLKKASIGAPIVVASSAKPAWATAKCMSGIMSGNLSNHDNKKKCDLTSHNAKDCHYWKHKYVGYYKRHQGKTKQQECNILGIGLHEYDTYKNRYYFWDHYNNRPLFLTIKRGNSMGNYRMKELLNSHELFYQEVSAARLNAATCTIDPGCIMYPYTVQDVDQIYADTLMMNKFEKLNEVALMLQGIRLG</sequence>